<evidence type="ECO:0000256" key="10">
    <source>
        <dbReference type="ARBA" id="ARBA00022777"/>
    </source>
</evidence>
<evidence type="ECO:0000256" key="6">
    <source>
        <dbReference type="ARBA" id="ARBA00022519"/>
    </source>
</evidence>
<dbReference type="Pfam" id="PF02706">
    <property type="entry name" value="Wzz"/>
    <property type="match status" value="1"/>
</dbReference>
<evidence type="ECO:0000313" key="21">
    <source>
        <dbReference type="EMBL" id="MBB3940563.1"/>
    </source>
</evidence>
<keyword evidence="6" id="KW-0997">Cell inner membrane</keyword>
<dbReference type="GO" id="GO:0004715">
    <property type="term" value="F:non-membrane spanning protein tyrosine kinase activity"/>
    <property type="evidence" value="ECO:0007669"/>
    <property type="project" value="UniProtKB-EC"/>
</dbReference>
<feature type="transmembrane region" description="Helical" evidence="17">
    <location>
        <begin position="51"/>
        <end position="71"/>
    </location>
</feature>
<dbReference type="PANTHER" id="PTHR32309">
    <property type="entry name" value="TYROSINE-PROTEIN KINASE"/>
    <property type="match status" value="1"/>
</dbReference>
<keyword evidence="14" id="KW-0829">Tyrosine-protein kinase</keyword>
<dbReference type="InterPro" id="IPR032807">
    <property type="entry name" value="GNVR"/>
</dbReference>
<sequence length="733" mass="79882">MRQVQIAAGRPYEIDEGDLAPAEGTVSALGYTNQPVVDVRALWAMLYRNRIAIILIVATALLIGLASILFMPRVYQASASVQVDQQTNKILGTEDTEPVVSGADADRFLQTQVDVLNSRTMAKRVSDRLGLARSDDFLTSEGAGSLDELTPAQREEKVIDALVMNLTIDLRRNSRVVGIAFKSRDPQMAARIANTYCQEYIQSNIQRKFSTGDYSRQFLQNQLGLAKDRLEASERALISYARSTRLIDASNGATAQSGEADQPRSLVTANLVQLNRALGDAKAQRLQAQQRWEQAEGVPATTLPEVLSNSAMQELLQQRAALNADLGQMRQHLQPDHPTVLRASAQLSELDRQARALGESIRNSIRNQYLTAQRQEAAISGQVNALKSDTLSEQDLGVRYNILRREVDTNRQMYESLLQRFKELSAEAGVTNNNITVVDNADVPRRPASPRPLVNMAMALIVGLGLALLYAYGREKLDDAIRDPRDVEAKLHLPLLGVIPEFSGTNLYEALDAPYSDVAEAYYAVRSSVELSSNQGLPPSLLVTSSNKGEGKSTTSYVLARDMARLGRKVLLIDADLRRPSLHRYFDMSVGSPGLSSVLARLIPASEAIRPAVDGSPAFLSSGPLPPDPANLFAGTAVKDLLAELSGEYDIVVVDAPPVMALADAVELSSAAAASIFVVEAGTAHFGQARTAVSRLLRGRGNLIGCVVTKYNARKVGYTEDSDYYNYSYTKES</sequence>
<dbReference type="Gene3D" id="3.40.50.300">
    <property type="entry name" value="P-loop containing nucleotide triphosphate hydrolases"/>
    <property type="match status" value="1"/>
</dbReference>
<evidence type="ECO:0000256" key="9">
    <source>
        <dbReference type="ARBA" id="ARBA00022741"/>
    </source>
</evidence>
<feature type="domain" description="AAA" evidence="19">
    <location>
        <begin position="548"/>
        <end position="673"/>
    </location>
</feature>
<comment type="similarity">
    <text evidence="2">Belongs to the CpsD/CapB family.</text>
</comment>
<feature type="domain" description="Polysaccharide chain length determinant N-terminal" evidence="18">
    <location>
        <begin position="37"/>
        <end position="128"/>
    </location>
</feature>
<dbReference type="CDD" id="cd05387">
    <property type="entry name" value="BY-kinase"/>
    <property type="match status" value="1"/>
</dbReference>
<evidence type="ECO:0000313" key="22">
    <source>
        <dbReference type="Proteomes" id="UP000561459"/>
    </source>
</evidence>
<dbReference type="Pfam" id="PF13614">
    <property type="entry name" value="AAA_31"/>
    <property type="match status" value="1"/>
</dbReference>
<evidence type="ECO:0000256" key="16">
    <source>
        <dbReference type="SAM" id="Coils"/>
    </source>
</evidence>
<dbReference type="GO" id="GO:0005524">
    <property type="term" value="F:ATP binding"/>
    <property type="evidence" value="ECO:0007669"/>
    <property type="project" value="UniProtKB-KW"/>
</dbReference>
<comment type="subcellular location">
    <subcellularLocation>
        <location evidence="1">Cell inner membrane</location>
        <topology evidence="1">Multi-pass membrane protein</topology>
    </subcellularLocation>
</comment>
<gene>
    <name evidence="21" type="ORF">GGR39_002220</name>
</gene>
<dbReference type="InterPro" id="IPR050445">
    <property type="entry name" value="Bact_polysacc_biosynth/exp"/>
</dbReference>
<dbReference type="InterPro" id="IPR025669">
    <property type="entry name" value="AAA_dom"/>
</dbReference>
<evidence type="ECO:0000256" key="13">
    <source>
        <dbReference type="ARBA" id="ARBA00023136"/>
    </source>
</evidence>
<evidence type="ECO:0000256" key="5">
    <source>
        <dbReference type="ARBA" id="ARBA00022475"/>
    </source>
</evidence>
<keyword evidence="22" id="KW-1185">Reference proteome</keyword>
<organism evidence="21 22">
    <name type="scientific">Novosphingobium fluoreni</name>
    <dbReference type="NCBI Taxonomy" id="1391222"/>
    <lineage>
        <taxon>Bacteria</taxon>
        <taxon>Pseudomonadati</taxon>
        <taxon>Pseudomonadota</taxon>
        <taxon>Alphaproteobacteria</taxon>
        <taxon>Sphingomonadales</taxon>
        <taxon>Sphingomonadaceae</taxon>
        <taxon>Novosphingobium</taxon>
    </lineage>
</organism>
<evidence type="ECO:0000256" key="2">
    <source>
        <dbReference type="ARBA" id="ARBA00007316"/>
    </source>
</evidence>
<evidence type="ECO:0000256" key="15">
    <source>
        <dbReference type="ARBA" id="ARBA00051245"/>
    </source>
</evidence>
<evidence type="ECO:0000256" key="1">
    <source>
        <dbReference type="ARBA" id="ARBA00004429"/>
    </source>
</evidence>
<dbReference type="PANTHER" id="PTHR32309:SF13">
    <property type="entry name" value="FERRIC ENTEROBACTIN TRANSPORT PROTEIN FEPE"/>
    <property type="match status" value="1"/>
</dbReference>
<dbReference type="RefSeq" id="WP_183617173.1">
    <property type="nucleotide sequence ID" value="NZ_JACIDY010000005.1"/>
</dbReference>
<dbReference type="InterPro" id="IPR027417">
    <property type="entry name" value="P-loop_NTPase"/>
</dbReference>
<keyword evidence="13 17" id="KW-0472">Membrane</keyword>
<dbReference type="EC" id="2.7.10.2" evidence="4"/>
<dbReference type="GO" id="GO:0005886">
    <property type="term" value="C:plasma membrane"/>
    <property type="evidence" value="ECO:0007669"/>
    <property type="project" value="UniProtKB-SubCell"/>
</dbReference>
<evidence type="ECO:0000259" key="20">
    <source>
        <dbReference type="Pfam" id="PF13807"/>
    </source>
</evidence>
<comment type="caution">
    <text evidence="21">The sequence shown here is derived from an EMBL/GenBank/DDBJ whole genome shotgun (WGS) entry which is preliminary data.</text>
</comment>
<evidence type="ECO:0000256" key="4">
    <source>
        <dbReference type="ARBA" id="ARBA00011903"/>
    </source>
</evidence>
<evidence type="ECO:0000259" key="18">
    <source>
        <dbReference type="Pfam" id="PF02706"/>
    </source>
</evidence>
<keyword evidence="12 17" id="KW-1133">Transmembrane helix</keyword>
<keyword evidence="16" id="KW-0175">Coiled coil</keyword>
<evidence type="ECO:0000256" key="14">
    <source>
        <dbReference type="ARBA" id="ARBA00023137"/>
    </source>
</evidence>
<keyword evidence="10" id="KW-0418">Kinase</keyword>
<keyword evidence="8 17" id="KW-0812">Transmembrane</keyword>
<dbReference type="EMBL" id="JACIDY010000005">
    <property type="protein sequence ID" value="MBB3940563.1"/>
    <property type="molecule type" value="Genomic_DNA"/>
</dbReference>
<evidence type="ECO:0000256" key="17">
    <source>
        <dbReference type="SAM" id="Phobius"/>
    </source>
</evidence>
<evidence type="ECO:0000256" key="7">
    <source>
        <dbReference type="ARBA" id="ARBA00022679"/>
    </source>
</evidence>
<feature type="domain" description="Tyrosine-protein kinase G-rich" evidence="20">
    <location>
        <begin position="403"/>
        <end position="475"/>
    </location>
</feature>
<dbReference type="Proteomes" id="UP000561459">
    <property type="component" value="Unassembled WGS sequence"/>
</dbReference>
<evidence type="ECO:0000259" key="19">
    <source>
        <dbReference type="Pfam" id="PF13614"/>
    </source>
</evidence>
<protein>
    <recommendedName>
        <fullName evidence="4">non-specific protein-tyrosine kinase</fullName>
        <ecNumber evidence="4">2.7.10.2</ecNumber>
    </recommendedName>
</protein>
<accession>A0A7W6FYS1</accession>
<dbReference type="AlphaFoldDB" id="A0A7W6FYS1"/>
<dbReference type="InterPro" id="IPR003856">
    <property type="entry name" value="LPS_length_determ_N"/>
</dbReference>
<dbReference type="InterPro" id="IPR005702">
    <property type="entry name" value="Wzc-like_C"/>
</dbReference>
<reference evidence="21 22" key="1">
    <citation type="submission" date="2020-08" db="EMBL/GenBank/DDBJ databases">
        <title>Genomic Encyclopedia of Type Strains, Phase IV (KMG-IV): sequencing the most valuable type-strain genomes for metagenomic binning, comparative biology and taxonomic classification.</title>
        <authorList>
            <person name="Goeker M."/>
        </authorList>
    </citation>
    <scope>NUCLEOTIDE SEQUENCE [LARGE SCALE GENOMIC DNA]</scope>
    <source>
        <strain evidence="21 22">DSM 27568</strain>
    </source>
</reference>
<proteinExistence type="inferred from homology"/>
<keyword evidence="11" id="KW-0067">ATP-binding</keyword>
<evidence type="ECO:0000256" key="8">
    <source>
        <dbReference type="ARBA" id="ARBA00022692"/>
    </source>
</evidence>
<evidence type="ECO:0000256" key="12">
    <source>
        <dbReference type="ARBA" id="ARBA00022989"/>
    </source>
</evidence>
<evidence type="ECO:0000256" key="3">
    <source>
        <dbReference type="ARBA" id="ARBA00008883"/>
    </source>
</evidence>
<name>A0A7W6FYS1_9SPHN</name>
<keyword evidence="9" id="KW-0547">Nucleotide-binding</keyword>
<keyword evidence="7" id="KW-0808">Transferase</keyword>
<comment type="similarity">
    <text evidence="3">Belongs to the etk/wzc family.</text>
</comment>
<dbReference type="SUPFAM" id="SSF52540">
    <property type="entry name" value="P-loop containing nucleoside triphosphate hydrolases"/>
    <property type="match status" value="1"/>
</dbReference>
<keyword evidence="5" id="KW-1003">Cell membrane</keyword>
<dbReference type="Pfam" id="PF13807">
    <property type="entry name" value="GNVR"/>
    <property type="match status" value="1"/>
</dbReference>
<comment type="catalytic activity">
    <reaction evidence="15">
        <text>L-tyrosyl-[protein] + ATP = O-phospho-L-tyrosyl-[protein] + ADP + H(+)</text>
        <dbReference type="Rhea" id="RHEA:10596"/>
        <dbReference type="Rhea" id="RHEA-COMP:10136"/>
        <dbReference type="Rhea" id="RHEA-COMP:20101"/>
        <dbReference type="ChEBI" id="CHEBI:15378"/>
        <dbReference type="ChEBI" id="CHEBI:30616"/>
        <dbReference type="ChEBI" id="CHEBI:46858"/>
        <dbReference type="ChEBI" id="CHEBI:61978"/>
        <dbReference type="ChEBI" id="CHEBI:456216"/>
        <dbReference type="EC" id="2.7.10.2"/>
    </reaction>
</comment>
<dbReference type="NCBIfam" id="TIGR01007">
    <property type="entry name" value="eps_fam"/>
    <property type="match status" value="1"/>
</dbReference>
<evidence type="ECO:0000256" key="11">
    <source>
        <dbReference type="ARBA" id="ARBA00022840"/>
    </source>
</evidence>
<feature type="coiled-coil region" evidence="16">
    <location>
        <begin position="271"/>
        <end position="332"/>
    </location>
</feature>